<dbReference type="EMBL" id="MU005653">
    <property type="protein sequence ID" value="KAF2675670.1"/>
    <property type="molecule type" value="Genomic_DNA"/>
</dbReference>
<protein>
    <submittedName>
        <fullName evidence="1">Uncharacterized protein</fullName>
    </submittedName>
</protein>
<sequence length="500" mass="57293">MKQFWVLTYQKVQQRRSIIFITTHTFLDLPRELRDEVYLHYVHVEGGLHFDFETGLLRTVDGAPINLSLMYTCRQIVFDMKGLALSANTVNFSTVLVESCDTRARAAHFDSFMEGLAMVRCDILDYCRHPISPTRTSDLLQRFPSSAPLLCHPTTVVYDDLPPSLLRAFNELALDLLYMNERFNKASKKAFNSELWENSTSAEVLSLRPLPWNIPTIDELNELEAICNPNSPRNPDLGLCLEYYFSAAAAAIHFLSNLQSDIRTQIRCIVLNENNRSAVFPESHALGLIPFCEENPLVRVQRLADLWRAVFPDHGKRLIVPLFLIGSYQQPQKGLEPAQMSSTLATWIDEAVALQAAGMPAESFWLIFEAHPSDLQIAFDILKEDAGWQEALEACYDRGFVQRPLENAYPNELAHRCHISDSFPRNMRAIFTGNSWSYIQMDVVKGDLWDIEPLVQRGRDWSIQKWEEEKNSADPGLLGIQVFRHWRIYIKATFTYVLLT</sequence>
<dbReference type="AlphaFoldDB" id="A0A6G1ICA8"/>
<evidence type="ECO:0000313" key="2">
    <source>
        <dbReference type="Proteomes" id="UP000799291"/>
    </source>
</evidence>
<dbReference type="Proteomes" id="UP000799291">
    <property type="component" value="Unassembled WGS sequence"/>
</dbReference>
<organism evidence="1 2">
    <name type="scientific">Lentithecium fluviatile CBS 122367</name>
    <dbReference type="NCBI Taxonomy" id="1168545"/>
    <lineage>
        <taxon>Eukaryota</taxon>
        <taxon>Fungi</taxon>
        <taxon>Dikarya</taxon>
        <taxon>Ascomycota</taxon>
        <taxon>Pezizomycotina</taxon>
        <taxon>Dothideomycetes</taxon>
        <taxon>Pleosporomycetidae</taxon>
        <taxon>Pleosporales</taxon>
        <taxon>Massarineae</taxon>
        <taxon>Lentitheciaceae</taxon>
        <taxon>Lentithecium</taxon>
    </lineage>
</organism>
<reference evidence="1" key="1">
    <citation type="journal article" date="2020" name="Stud. Mycol.">
        <title>101 Dothideomycetes genomes: a test case for predicting lifestyles and emergence of pathogens.</title>
        <authorList>
            <person name="Haridas S."/>
            <person name="Albert R."/>
            <person name="Binder M."/>
            <person name="Bloem J."/>
            <person name="Labutti K."/>
            <person name="Salamov A."/>
            <person name="Andreopoulos B."/>
            <person name="Baker S."/>
            <person name="Barry K."/>
            <person name="Bills G."/>
            <person name="Bluhm B."/>
            <person name="Cannon C."/>
            <person name="Castanera R."/>
            <person name="Culley D."/>
            <person name="Daum C."/>
            <person name="Ezra D."/>
            <person name="Gonzalez J."/>
            <person name="Henrissat B."/>
            <person name="Kuo A."/>
            <person name="Liang C."/>
            <person name="Lipzen A."/>
            <person name="Lutzoni F."/>
            <person name="Magnuson J."/>
            <person name="Mondo S."/>
            <person name="Nolan M."/>
            <person name="Ohm R."/>
            <person name="Pangilinan J."/>
            <person name="Park H.-J."/>
            <person name="Ramirez L."/>
            <person name="Alfaro M."/>
            <person name="Sun H."/>
            <person name="Tritt A."/>
            <person name="Yoshinaga Y."/>
            <person name="Zwiers L.-H."/>
            <person name="Turgeon B."/>
            <person name="Goodwin S."/>
            <person name="Spatafora J."/>
            <person name="Crous P."/>
            <person name="Grigoriev I."/>
        </authorList>
    </citation>
    <scope>NUCLEOTIDE SEQUENCE</scope>
    <source>
        <strain evidence="1">CBS 122367</strain>
    </source>
</reference>
<name>A0A6G1ICA8_9PLEO</name>
<gene>
    <name evidence="1" type="ORF">K458DRAFT_471229</name>
</gene>
<dbReference type="OrthoDB" id="5062850at2759"/>
<accession>A0A6G1ICA8</accession>
<keyword evidence="2" id="KW-1185">Reference proteome</keyword>
<proteinExistence type="predicted"/>
<evidence type="ECO:0000313" key="1">
    <source>
        <dbReference type="EMBL" id="KAF2675670.1"/>
    </source>
</evidence>